<name>A0AAJ6IIA2_ACIJO</name>
<organism evidence="2 3">
    <name type="scientific">Acinetobacter johnsonii</name>
    <dbReference type="NCBI Taxonomy" id="40214"/>
    <lineage>
        <taxon>Bacteria</taxon>
        <taxon>Pseudomonadati</taxon>
        <taxon>Pseudomonadota</taxon>
        <taxon>Gammaproteobacteria</taxon>
        <taxon>Moraxellales</taxon>
        <taxon>Moraxellaceae</taxon>
        <taxon>Acinetobacter</taxon>
    </lineage>
</organism>
<dbReference type="AlphaFoldDB" id="A0AAJ6IIA2"/>
<feature type="transmembrane region" description="Helical" evidence="1">
    <location>
        <begin position="7"/>
        <end position="30"/>
    </location>
</feature>
<accession>A0AAJ6IIA2</accession>
<evidence type="ECO:0000313" key="2">
    <source>
        <dbReference type="EMBL" id="WMG20087.1"/>
    </source>
</evidence>
<dbReference type="Proteomes" id="UP001244586">
    <property type="component" value="Plasmid pAYTCM-2"/>
</dbReference>
<geneLocation type="plasmid" evidence="2 3">
    <name>pAYTCM-2</name>
</geneLocation>
<dbReference type="EMBL" id="CP121778">
    <property type="protein sequence ID" value="WMG20087.1"/>
    <property type="molecule type" value="Genomic_DNA"/>
</dbReference>
<keyword evidence="1" id="KW-1133">Transmembrane helix</keyword>
<keyword evidence="1" id="KW-0472">Membrane</keyword>
<keyword evidence="3" id="KW-1185">Reference proteome</keyword>
<proteinExistence type="predicted"/>
<protein>
    <submittedName>
        <fullName evidence="2">Uncharacterized protein</fullName>
    </submittedName>
</protein>
<dbReference type="RefSeq" id="WP_308469703.1">
    <property type="nucleotide sequence ID" value="NZ_CP121778.1"/>
</dbReference>
<feature type="transmembrane region" description="Helical" evidence="1">
    <location>
        <begin position="50"/>
        <end position="67"/>
    </location>
</feature>
<keyword evidence="1" id="KW-0812">Transmembrane</keyword>
<sequence>MQVKRDIPIALGLTVILTIIYYFIYAFLALNMKEWCDKNICFEFPPYADVLAIWVAIIGLYFVVTSLDDWKNQLKINNAIENYKTLYDVYVKIEEIFILLNIHEVEYKNLDPESDYADAIKANYLERFNKINAFELSNKVDVNLYVTANQYQNDLEDANGLSRKILFSLDTDLKELKLTSTKDFEYMYIKYRNDYSKLGSDLHKLNKKIKSHFQ</sequence>
<keyword evidence="2" id="KW-0614">Plasmid</keyword>
<evidence type="ECO:0000313" key="3">
    <source>
        <dbReference type="Proteomes" id="UP001244586"/>
    </source>
</evidence>
<evidence type="ECO:0000256" key="1">
    <source>
        <dbReference type="SAM" id="Phobius"/>
    </source>
</evidence>
<gene>
    <name evidence="2" type="ORF">QBJ73_19075</name>
</gene>
<reference evidence="2 3" key="1">
    <citation type="submission" date="2023-04" db="EMBL/GenBank/DDBJ databases">
        <title>Acinetobacter johnsonii isolate AYTCM encoding NDM-1, OXA-58 and PER-1.</title>
        <authorList>
            <person name="Tian C."/>
            <person name="Wang S."/>
            <person name="Fan X."/>
            <person name="Xia D."/>
        </authorList>
    </citation>
    <scope>NUCLEOTIDE SEQUENCE [LARGE SCALE GENOMIC DNA]</scope>
    <source>
        <strain evidence="2 3">AYTCM</strain>
        <plasmid evidence="2 3">pAYTCM-2</plasmid>
    </source>
</reference>